<feature type="transmembrane region" description="Helical" evidence="1">
    <location>
        <begin position="12"/>
        <end position="32"/>
    </location>
</feature>
<proteinExistence type="predicted"/>
<name>A0ABT7S394_9LACO</name>
<feature type="transmembrane region" description="Helical" evidence="1">
    <location>
        <begin position="438"/>
        <end position="455"/>
    </location>
</feature>
<keyword evidence="1" id="KW-0812">Transmembrane</keyword>
<dbReference type="PROSITE" id="PS50008">
    <property type="entry name" value="PIPLC_Y_DOMAIN"/>
    <property type="match status" value="1"/>
</dbReference>
<reference evidence="3 4" key="1">
    <citation type="submission" date="2023-06" db="EMBL/GenBank/DDBJ databases">
        <title>Draft Genome Sequences of lactic acid bacteria strains isolated from fermented milk products.</title>
        <authorList>
            <person name="Elcheninov A.G."/>
            <person name="Klyukina A."/>
            <person name="Zayulina K.S."/>
            <person name="Gavirova L.A."/>
            <person name="Shcherbakova P.A."/>
            <person name="Shestakov A.I."/>
            <person name="Kublanov I.V."/>
            <person name="Kochetkova T.V."/>
        </authorList>
    </citation>
    <scope>NUCLEOTIDE SEQUENCE [LARGE SCALE GENOMIC DNA]</scope>
    <source>
        <strain evidence="3 4">TOM.81</strain>
    </source>
</reference>
<feature type="transmembrane region" description="Helical" evidence="1">
    <location>
        <begin position="216"/>
        <end position="232"/>
    </location>
</feature>
<evidence type="ECO:0000313" key="3">
    <source>
        <dbReference type="EMBL" id="MDM7647427.1"/>
    </source>
</evidence>
<feature type="transmembrane region" description="Helical" evidence="1">
    <location>
        <begin position="162"/>
        <end position="185"/>
    </location>
</feature>
<keyword evidence="1" id="KW-0472">Membrane</keyword>
<organism evidence="3 4">
    <name type="scientific">Leuconostoc falkenbergense</name>
    <dbReference type="NCBI Taxonomy" id="2766470"/>
    <lineage>
        <taxon>Bacteria</taxon>
        <taxon>Bacillati</taxon>
        <taxon>Bacillota</taxon>
        <taxon>Bacilli</taxon>
        <taxon>Lactobacillales</taxon>
        <taxon>Lactobacillaceae</taxon>
        <taxon>Leuconostoc</taxon>
    </lineage>
</organism>
<dbReference type="InterPro" id="IPR021200">
    <property type="entry name" value="CHIM_prot"/>
</dbReference>
<evidence type="ECO:0000259" key="2">
    <source>
        <dbReference type="PROSITE" id="PS50008"/>
    </source>
</evidence>
<evidence type="ECO:0000256" key="1">
    <source>
        <dbReference type="SAM" id="Phobius"/>
    </source>
</evidence>
<feature type="transmembrane region" description="Helical" evidence="1">
    <location>
        <begin position="52"/>
        <end position="73"/>
    </location>
</feature>
<accession>A0ABT7S394</accession>
<feature type="transmembrane region" description="Helical" evidence="1">
    <location>
        <begin position="239"/>
        <end position="258"/>
    </location>
</feature>
<feature type="transmembrane region" description="Helical" evidence="1">
    <location>
        <begin position="264"/>
        <end position="283"/>
    </location>
</feature>
<feature type="transmembrane region" description="Helical" evidence="1">
    <location>
        <begin position="295"/>
        <end position="312"/>
    </location>
</feature>
<sequence>MTKFKLAFFKFGNHLIDYLFYFFIFISLYFALMSPNLTLGDTLTPQTLGEGTTWVTIVFLLLMVGIASAFFVFKKFRLSMLWLFKDKGSIVAPIILSLVILIQVIFVLHTHPSIGFDPGAIHEGLLPDHSNELKAYFSMYTNNLALLLLQHQIAVFSNSTSWLLFDIVNVIFLDVAVLLNILIVALIDRQKVIATIYMHAIRILVFPVILVPYSDVVVMPLVSGLILTYVIAQKSNFKLVWRLFATLGNGFFLTAIYFIKPSAIVPMIAIVAVEFLYLFRNSVGIDVQWQKLKSIMIALLLCVGVVTSYAYVNHQIESQQVIEIAPHRTVPAIHFINMGVSGNGGYNAKDALAMGRQPSQKAMVDYSKKHLIARLKKRGFFGYIKFLISKQNRNSSDGTFAWLIEGNFMTAKPTGAGLTRLFEDFVYPEGKYLSDFRYIAQVVWILLLSMIALGWRSKNKLTQILRLSIVGLFMYLLIFEGGRSRYLIQGLPVFWLMAALVLPDTMAMLRSKLKWLQKDVPTQTMKN</sequence>
<feature type="transmembrane region" description="Helical" evidence="1">
    <location>
        <begin position="486"/>
        <end position="509"/>
    </location>
</feature>
<feature type="transmembrane region" description="Helical" evidence="1">
    <location>
        <begin position="464"/>
        <end position="480"/>
    </location>
</feature>
<comment type="caution">
    <text evidence="3">The sequence shown here is derived from an EMBL/GenBank/DDBJ whole genome shotgun (WGS) entry which is preliminary data.</text>
</comment>
<protein>
    <recommendedName>
        <fullName evidence="2">PI-PLC Y-box domain-containing protein</fullName>
    </recommendedName>
</protein>
<evidence type="ECO:0000313" key="4">
    <source>
        <dbReference type="Proteomes" id="UP001242903"/>
    </source>
</evidence>
<dbReference type="InterPro" id="IPR001711">
    <property type="entry name" value="PLipase_C_Pinositol-sp_Y"/>
</dbReference>
<keyword evidence="4" id="KW-1185">Reference proteome</keyword>
<feature type="domain" description="PI-PLC Y-box" evidence="2">
    <location>
        <begin position="426"/>
        <end position="464"/>
    </location>
</feature>
<feature type="transmembrane region" description="Helical" evidence="1">
    <location>
        <begin position="89"/>
        <end position="108"/>
    </location>
</feature>
<dbReference type="Proteomes" id="UP001242903">
    <property type="component" value="Unassembled WGS sequence"/>
</dbReference>
<dbReference type="NCBIfam" id="TIGR03766">
    <property type="entry name" value="TIGR03766 family XrtG-associated glycosyltransferase"/>
    <property type="match status" value="1"/>
</dbReference>
<dbReference type="EMBL" id="JAUCAQ010000032">
    <property type="protein sequence ID" value="MDM7647427.1"/>
    <property type="molecule type" value="Genomic_DNA"/>
</dbReference>
<gene>
    <name evidence="3" type="ORF">QUE93_10445</name>
</gene>
<keyword evidence="1" id="KW-1133">Transmembrane helix</keyword>
<dbReference type="RefSeq" id="WP_289457152.1">
    <property type="nucleotide sequence ID" value="NZ_JAUCAQ010000032.1"/>
</dbReference>